<proteinExistence type="predicted"/>
<protein>
    <submittedName>
        <fullName evidence="2">Uncharacterized protein</fullName>
    </submittedName>
</protein>
<dbReference type="AlphaFoldDB" id="A0A1Y1MPB9"/>
<feature type="compositionally biased region" description="Basic and acidic residues" evidence="1">
    <location>
        <begin position="49"/>
        <end position="73"/>
    </location>
</feature>
<feature type="region of interest" description="Disordered" evidence="1">
    <location>
        <begin position="29"/>
        <end position="103"/>
    </location>
</feature>
<evidence type="ECO:0000256" key="1">
    <source>
        <dbReference type="SAM" id="MobiDB-lite"/>
    </source>
</evidence>
<reference evidence="2" key="1">
    <citation type="journal article" date="2016" name="Sci. Rep.">
        <title>Molecular characterization of firefly nuptial gifts: a multi-omics approach sheds light on postcopulatory sexual selection.</title>
        <authorList>
            <person name="Al-Wathiqui N."/>
            <person name="Fallon T.R."/>
            <person name="South A."/>
            <person name="Weng J.K."/>
            <person name="Lewis S.M."/>
        </authorList>
    </citation>
    <scope>NUCLEOTIDE SEQUENCE</scope>
</reference>
<dbReference type="EMBL" id="GEZM01028441">
    <property type="protein sequence ID" value="JAV86305.1"/>
    <property type="molecule type" value="Transcribed_RNA"/>
</dbReference>
<sequence>MAEFEILGKVQRLRHGSVTIVLEHHHRHGFTGNHVTDDKLGQDVQTNLDVRDTLDQTNRDEPNDGEKEADDKRPGRKTSWPTSDDAERNANHDDEQGSIPPILSITIFLH</sequence>
<name>A0A1Y1MPB9_PHOPY</name>
<feature type="compositionally biased region" description="Basic and acidic residues" evidence="1">
    <location>
        <begin position="85"/>
        <end position="95"/>
    </location>
</feature>
<accession>A0A1Y1MPB9</accession>
<evidence type="ECO:0000313" key="2">
    <source>
        <dbReference type="EMBL" id="JAV86305.1"/>
    </source>
</evidence>
<organism evidence="2">
    <name type="scientific">Photinus pyralis</name>
    <name type="common">Common eastern firefly</name>
    <name type="synonym">Lampyris pyralis</name>
    <dbReference type="NCBI Taxonomy" id="7054"/>
    <lineage>
        <taxon>Eukaryota</taxon>
        <taxon>Metazoa</taxon>
        <taxon>Ecdysozoa</taxon>
        <taxon>Arthropoda</taxon>
        <taxon>Hexapoda</taxon>
        <taxon>Insecta</taxon>
        <taxon>Pterygota</taxon>
        <taxon>Neoptera</taxon>
        <taxon>Endopterygota</taxon>
        <taxon>Coleoptera</taxon>
        <taxon>Polyphaga</taxon>
        <taxon>Elateriformia</taxon>
        <taxon>Elateroidea</taxon>
        <taxon>Lampyridae</taxon>
        <taxon>Lampyrinae</taxon>
        <taxon>Photinus</taxon>
    </lineage>
</organism>